<evidence type="ECO:0000313" key="2">
    <source>
        <dbReference type="EMBL" id="BBL92444.1"/>
    </source>
</evidence>
<reference evidence="3" key="1">
    <citation type="submission" date="2019-07" db="EMBL/GenBank/DDBJ databases">
        <title>Complete Genome Sequences of Vibrion rotiferianus strain AM7.</title>
        <authorList>
            <person name="Miyazaki K."/>
            <person name="Wiseschart A."/>
            <person name="Pootanakit K."/>
            <person name="Ishimori K."/>
            <person name="Kitahara K."/>
        </authorList>
    </citation>
    <scope>NUCLEOTIDE SEQUENCE [LARGE SCALE GENOMIC DNA]</scope>
    <source>
        <strain evidence="3">AM7</strain>
        <plasmid evidence="3">pam7 dna</plasmid>
    </source>
</reference>
<accession>A0A510IF89</accession>
<dbReference type="Proteomes" id="UP000315115">
    <property type="component" value="Plasmid pAM7"/>
</dbReference>
<dbReference type="InterPro" id="IPR028087">
    <property type="entry name" value="Tad_N"/>
</dbReference>
<evidence type="ECO:0000259" key="1">
    <source>
        <dbReference type="Pfam" id="PF13400"/>
    </source>
</evidence>
<dbReference type="AlphaFoldDB" id="A0A510IF89"/>
<name>A0A510IF89_9VIBR</name>
<gene>
    <name evidence="2" type="ORF">VroAM7_50970</name>
</gene>
<geneLocation type="plasmid" evidence="3">
    <name>pam7 dna</name>
</geneLocation>
<feature type="domain" description="Putative Flp pilus-assembly TadG-like N-terminal" evidence="1">
    <location>
        <begin position="17"/>
        <end position="60"/>
    </location>
</feature>
<evidence type="ECO:0000313" key="3">
    <source>
        <dbReference type="Proteomes" id="UP000315115"/>
    </source>
</evidence>
<organism evidence="2 3">
    <name type="scientific">Vibrio rotiferianus</name>
    <dbReference type="NCBI Taxonomy" id="190895"/>
    <lineage>
        <taxon>Bacteria</taxon>
        <taxon>Pseudomonadati</taxon>
        <taxon>Pseudomonadota</taxon>
        <taxon>Gammaproteobacteria</taxon>
        <taxon>Vibrionales</taxon>
        <taxon>Vibrionaceae</taxon>
        <taxon>Vibrio</taxon>
    </lineage>
</organism>
<dbReference type="RefSeq" id="WP_232055436.1">
    <property type="nucleotide sequence ID" value="NZ_AP019800.1"/>
</dbReference>
<dbReference type="EMBL" id="AP019800">
    <property type="protein sequence ID" value="BBL92444.1"/>
    <property type="molecule type" value="Genomic_DNA"/>
</dbReference>
<proteinExistence type="predicted"/>
<dbReference type="Pfam" id="PF13400">
    <property type="entry name" value="Tad"/>
    <property type="match status" value="1"/>
</dbReference>
<keyword evidence="2" id="KW-0614">Plasmid</keyword>
<sequence length="414" mass="43835">MEMGLFRVRRKQKGLTLVVMTLAMVLFIAVGAFSVDVSHFVVNKTRLQNALDSAALAGASVAKSIKEESFTQSAIIESYKKVISASGNEEIALADSDDGSSLNSLTIQYSTTPNGGFSGTFPSSTTDPIFVRVQVVDLSLTSYFLDVFNVSKNVSASSVAGPASVASTANILPIGMCEGDEAGPSGYSPGTVYELKTGSQSDDPNGLGAGNYHLLDMGSGKSAVSDALVGKNTVVVTIEEKIDSETGNAVGATKSIDSRFTGETLDGVYYPKDLIVTEPSPAITTDNIDDYNSSNDPGKWTYDDYVYDTKQCLKDPNCLDPLASKWRRVLPVPILDCDSASKSGGKIEFTVTSIGCFFMIQRYDSSQANGKKGQQSIFGEFVDHCSVVEGGLSNTDTGVDRIVLFKDPSSVGGS</sequence>
<protein>
    <recommendedName>
        <fullName evidence="1">Putative Flp pilus-assembly TadG-like N-terminal domain-containing protein</fullName>
    </recommendedName>
</protein>